<reference evidence="1" key="1">
    <citation type="submission" date="2020-09" db="EMBL/GenBank/DDBJ databases">
        <title>Iningainema tapete sp. nov. (Scytonemataceae, Cyanobacteria) from greenhouses in central Florida (USA) produces two types of nodularin with biosynthetic potential for microcystin-LR and anabaenopeptins.</title>
        <authorList>
            <person name="Berthold D.E."/>
            <person name="Lefler F.W."/>
            <person name="Huang I.-S."/>
            <person name="Abdulla H."/>
            <person name="Zimba P.V."/>
            <person name="Laughinghouse H.D. IV."/>
        </authorList>
    </citation>
    <scope>NUCLEOTIDE SEQUENCE</scope>
    <source>
        <strain evidence="1">BLCCT55</strain>
    </source>
</reference>
<comment type="caution">
    <text evidence="1">The sequence shown here is derived from an EMBL/GenBank/DDBJ whole genome shotgun (WGS) entry which is preliminary data.</text>
</comment>
<dbReference type="RefSeq" id="WP_190838371.1">
    <property type="nucleotide sequence ID" value="NZ_CAWPPI010000128.1"/>
</dbReference>
<protein>
    <submittedName>
        <fullName evidence="1">Uncharacterized protein</fullName>
    </submittedName>
</protein>
<gene>
    <name evidence="1" type="ORF">ICL16_42545</name>
</gene>
<evidence type="ECO:0000313" key="1">
    <source>
        <dbReference type="EMBL" id="MBD2778549.1"/>
    </source>
</evidence>
<proteinExistence type="predicted"/>
<organism evidence="1 2">
    <name type="scientific">Iningainema tapete BLCC-T55</name>
    <dbReference type="NCBI Taxonomy" id="2748662"/>
    <lineage>
        <taxon>Bacteria</taxon>
        <taxon>Bacillati</taxon>
        <taxon>Cyanobacteriota</taxon>
        <taxon>Cyanophyceae</taxon>
        <taxon>Nostocales</taxon>
        <taxon>Scytonemataceae</taxon>
        <taxon>Iningainema tapete</taxon>
    </lineage>
</organism>
<name>A0A8J6XU64_9CYAN</name>
<dbReference type="AlphaFoldDB" id="A0A8J6XU64"/>
<sequence>MSIISKSKNTARAILWEISQCESSKKCTWELVIKNQSYEELIKESQKRIPLLGED</sequence>
<accession>A0A8J6XU64</accession>
<keyword evidence="2" id="KW-1185">Reference proteome</keyword>
<dbReference type="Proteomes" id="UP000629098">
    <property type="component" value="Unassembled WGS sequence"/>
</dbReference>
<evidence type="ECO:0000313" key="2">
    <source>
        <dbReference type="Proteomes" id="UP000629098"/>
    </source>
</evidence>
<dbReference type="EMBL" id="JACXAE010000128">
    <property type="protein sequence ID" value="MBD2778549.1"/>
    <property type="molecule type" value="Genomic_DNA"/>
</dbReference>